<dbReference type="CDD" id="cd00833">
    <property type="entry name" value="PKS"/>
    <property type="match status" value="1"/>
</dbReference>
<evidence type="ECO:0000259" key="8">
    <source>
        <dbReference type="PROSITE" id="PS50075"/>
    </source>
</evidence>
<proteinExistence type="predicted"/>
<dbReference type="Gene3D" id="3.40.50.150">
    <property type="entry name" value="Vaccinia Virus protein VP39"/>
    <property type="match status" value="1"/>
</dbReference>
<dbReference type="OrthoDB" id="329835at2759"/>
<keyword evidence="2" id="KW-0597">Phosphoprotein</keyword>
<feature type="active site" description="Proton acceptor; for dehydratase activity" evidence="6">
    <location>
        <position position="1403"/>
    </location>
</feature>
<evidence type="ECO:0000256" key="7">
    <source>
        <dbReference type="SAM" id="MobiDB-lite"/>
    </source>
</evidence>
<dbReference type="InterPro" id="IPR013120">
    <property type="entry name" value="FAR_NAD-bd"/>
</dbReference>
<gene>
    <name evidence="11" type="ORF">UCRPA7_5084</name>
</gene>
<dbReference type="PROSITE" id="PS52019">
    <property type="entry name" value="PKS_MFAS_DH"/>
    <property type="match status" value="1"/>
</dbReference>
<organism evidence="11 12">
    <name type="scientific">Phaeoacremonium minimum (strain UCR-PA7)</name>
    <name type="common">Esca disease fungus</name>
    <name type="synonym">Togninia minima</name>
    <dbReference type="NCBI Taxonomy" id="1286976"/>
    <lineage>
        <taxon>Eukaryota</taxon>
        <taxon>Fungi</taxon>
        <taxon>Dikarya</taxon>
        <taxon>Ascomycota</taxon>
        <taxon>Pezizomycotina</taxon>
        <taxon>Sordariomycetes</taxon>
        <taxon>Sordariomycetidae</taxon>
        <taxon>Togniniales</taxon>
        <taxon>Togniniaceae</taxon>
        <taxon>Phaeoacremonium</taxon>
    </lineage>
</organism>
<keyword evidence="4" id="KW-0511">Multifunctional enzyme</keyword>
<keyword evidence="5" id="KW-0012">Acyltransferase</keyword>
<feature type="domain" description="PKS/mFAS DH" evidence="10">
    <location>
        <begin position="1372"/>
        <end position="1692"/>
    </location>
</feature>
<dbReference type="InterPro" id="IPR036736">
    <property type="entry name" value="ACP-like_sf"/>
</dbReference>
<dbReference type="Pfam" id="PF08242">
    <property type="entry name" value="Methyltransf_12"/>
    <property type="match status" value="1"/>
</dbReference>
<name>R8BJJ9_PHAM7</name>
<dbReference type="InterPro" id="IPR020841">
    <property type="entry name" value="PKS_Beta-ketoAc_synthase_dom"/>
</dbReference>
<sequence length="2729" mass="295477">MVSSFASGPARLGNGAGESTILVFGNYIGTADTKKSLDKTVRQLSQGPHRDWVLETIAELPSFWDALVAKVPEVATAIPDTPKRLVDLDSWFRHGTSDLAPEATVPRPVIGPVIVLSQLTQYWRYLELTYQGEPVADVLASRLASSSSSPAQLPVSLGFCAGLMPAMAVASAHNRQEFQKYAAVAARLSMLAGALTDAREAQDREGEKGGTVSFAAAWVGQKQADDLKRIVAELAPDAYTALVYDEARASLVTNEATGPLLEKKLRAAGIIVADTDFRARLHDPDPVRAGHIDPLLELCREVPSLQYADAAGLALATYDNSGDGRRVTEGNLTELVLRGMLARQVDWFKTFSAVAGEAKNPCVVTIGPEQCVPPTWMKKLDGRAKHFDEIESSLGGRATLSLGGQPSSSLAPSAIEGPQLQPNTTQQLSTQDAAYNNAIAVVGMSIKCAGADDLAEFVDMLKTGKSQHEFITEERIERDLAFRTPGDPDPQRKYYGNFYRDPDAFDHRFFKRSPIESAAMDPQGRMVLEGAYQAVEQSGYFHGLSDSKHVGVYVGSSGCAYDYNIECNDTSAFTGTGSAKSFIAGRVSHYFGWTGPSMTFDTACSSSAVAIHTACRNLLSGECTAALAGGCNAIANFMWFQNLAAGNYLSPTGQCKPFDDAADGYCRADGVGFVFLKKLSDAVRDGNQVLAVISSTAVYQNQNFTPIFVPNSASLSQLFGDVVRKANVAPKDISLVEAHGTGTPVGDPAEYESIRIALGGPESGRVKNLPIGSVKGHIGHAEGASGVLALIKVIMMMREGFIPAQASFKKMNHNINARPDDMMEVNTKLRPWQEEHKIALLNNYGACGSNASFIVAQTPKALAGASDNLTIGEDSQYPFWIRGLDARAISAYSAKLASYCKFLPSTNTLADICFALGRQSNRGLGQGLIFSCRSRAELQDKLQQAALASDKASAAQIGVASVKAERPVIMCFGGQVSRFVGLDRKLYDNVAVLRKHLDDCDTVAKSLGLGSIYPDVFSTQPIADTVKLQTALFATQYASAKTWMDCGLESKIAAVVGHSFGEITGLCVAGALNLEDAIKLVAARAKLVRDSWGSDAGAMMAVEADETLIKELLQEANGSPSSDGLASIACYNGPRSFTLAGSTAAVDAVQRTLTGAKFSAVQSKRLSVTNAFHSALVDKIVDALGAVGKGITFHKPMIPVERATEETNTTLDWSFVPTHMRQPVFFNHAVQRLAKQYPQAVFLEAGSNSTIAVMAGRALAQANVVTQDHHFQAVSITNTQNGFNGLTDATVALWKQGLRVSFWPHHQQSTLDYTPLLLPPYQFDKSPASRHWLPVKSASEVIQKAAEELLKQRGALLAPESSGLDAKSMAPFEFVGYQDKHKKTARFRVHTASEKFQTLFSAHVIAQTAPICPGILAWDITLEALFSLIPNSKQDGLLPVGRDWGFPSAMCADPSRVVYLELSALDKTNNKQSSAKQWQALMFSVDKDSTAERLQTHFKARVDISSPTDTAYINEFALFERLVSHAQCLELLQLSLDNQGVEVLQGRHLYRAFAPAVDYGDVFKGVSYLVGRGSESAARVQLERQHRRTDTWVDTPMSDSLAQASGVWLNLMTDCPVEDMYVAAGCNMLMRSPKLTAAGRAETDVWHVYARNARQSDTAYLTDLFVFDAATGMLVEVMLGMQYHRVSKALMSKTLARLTKDESVLRVPASAAAPAATRTAVGTSPVEAKPALKISTEKKDNSAGTKKKAKVASSAPASNRRDITDEVRNLVARVAGVDAEDMELDDHMADFGIDSLMDMELAREVERSFKCTLDQAEQLAATTLRLFVVCVEHALFGADADVPVEVEEDEFETSSDDGSSLVVVDQDSAMSTPGMFSDSEPTEKEAPKVPGPANGTAPPAITNLSLSPSDILDAFAEVKLKTDARIPEFHVENVEKVLIAGSNRLGAALVVEAFDQLGSPLRTASPGQVLDRVHFHPRHAPLMKCIYEFLEREARLIDIDPATGKVTRTHFAAPAKSSDAILHELLVEHPEHPQANRLLHHAGKHLAGVLSGKTDGIRVLFGSPEGQALTAALYSDWPLSRLNNANLRDVVKGVCERVRQRGTGETLKIMEMGAGTGGTTKNILPVLKEMGIPVEYTFTDLSASMVAAARRRWSTEYPFMRFAVHNIEESPAEHLRGNHLVLAANAVHATHNLVTSLTYIRQALRPDGFILLNELTNTLPVQFLYLVFGLLEGWWLFDDGRTDALVTPEHWEQEMHKAGFGHVDWTDGNLPESSYQKVLIALASGAQGPYLPKPALAPDAELNKGDVPARTAEAERLVAKFVSGWDKPRLRTLINTSSMGPGPGPTTPPLSSNNKLGAVVLVTGATGSLGSHIVAKLAENPAVSTVVCVNRASSEPVAKRQHEAFSSRGIVLGPGARAKLRVLETDTSKPQLELPPAEYAWLVQNATGVVHNAWPMSITRPITGYEPQLQAMRNLLDLARDAVLARGNHLRFAFQFVSSIGVVGCAGVPRVLERRVPLEAALPKGYTEAKWVCERMLDETMHQYPALFRPHVTRAGQIAGSSESGYWNPVEHLASVVKSAQAVQSWPDLHGRMQWMPVDHMAGVVADLVMNPVAEYPVYHIDNPVGQPWREMSPVLARALGIPAKDIVPFKEWIRRVTSSTLADSDNPAARPGMRDFLMANFERVNAGDLILDTERAQEHSPTMAAEGPVSPELVVKYVDAWKKMGFLS</sequence>
<dbReference type="InterPro" id="IPR049900">
    <property type="entry name" value="PKS_mFAS_DH"/>
</dbReference>
<dbReference type="Pfam" id="PF00109">
    <property type="entry name" value="ketoacyl-synt"/>
    <property type="match status" value="1"/>
</dbReference>
<dbReference type="InterPro" id="IPR029063">
    <property type="entry name" value="SAM-dependent_MTases_sf"/>
</dbReference>
<dbReference type="InterPro" id="IPR032088">
    <property type="entry name" value="SAT"/>
</dbReference>
<dbReference type="InterPro" id="IPR013217">
    <property type="entry name" value="Methyltransf_12"/>
</dbReference>
<dbReference type="Pfam" id="PF16073">
    <property type="entry name" value="SAT"/>
    <property type="match status" value="1"/>
</dbReference>
<evidence type="ECO:0000256" key="5">
    <source>
        <dbReference type="ARBA" id="ARBA00023315"/>
    </source>
</evidence>
<dbReference type="SMART" id="SM00827">
    <property type="entry name" value="PKS_AT"/>
    <property type="match status" value="1"/>
</dbReference>
<dbReference type="InterPro" id="IPR016039">
    <property type="entry name" value="Thiolase-like"/>
</dbReference>
<keyword evidence="1" id="KW-0596">Phosphopantetheine</keyword>
<feature type="domain" description="Ketosynthase family 3 (KS3)" evidence="9">
    <location>
        <begin position="436"/>
        <end position="857"/>
    </location>
</feature>
<dbReference type="eggNOG" id="KOG1202">
    <property type="taxonomic scope" value="Eukaryota"/>
</dbReference>
<dbReference type="GeneID" id="19325601"/>
<dbReference type="SUPFAM" id="SSF53335">
    <property type="entry name" value="S-adenosyl-L-methionine-dependent methyltransferases"/>
    <property type="match status" value="1"/>
</dbReference>
<dbReference type="InterPro" id="IPR050091">
    <property type="entry name" value="PKS_NRPS_Biosynth_Enz"/>
</dbReference>
<evidence type="ECO:0000256" key="2">
    <source>
        <dbReference type="ARBA" id="ARBA00022553"/>
    </source>
</evidence>
<dbReference type="InterPro" id="IPR016036">
    <property type="entry name" value="Malonyl_transacylase_ACP-bd"/>
</dbReference>
<dbReference type="SUPFAM" id="SSF52151">
    <property type="entry name" value="FabD/lysophospholipase-like"/>
    <property type="match status" value="1"/>
</dbReference>
<dbReference type="Gene3D" id="1.10.1200.10">
    <property type="entry name" value="ACP-like"/>
    <property type="match status" value="1"/>
</dbReference>
<dbReference type="InterPro" id="IPR020806">
    <property type="entry name" value="PKS_PP-bd"/>
</dbReference>
<dbReference type="PROSITE" id="PS50075">
    <property type="entry name" value="CARRIER"/>
    <property type="match status" value="1"/>
</dbReference>
<dbReference type="Gene3D" id="3.30.70.3290">
    <property type="match status" value="1"/>
</dbReference>
<feature type="compositionally biased region" description="Polar residues" evidence="7">
    <location>
        <begin position="402"/>
        <end position="411"/>
    </location>
</feature>
<dbReference type="Gene3D" id="3.10.129.110">
    <property type="entry name" value="Polyketide synthase dehydratase"/>
    <property type="match status" value="1"/>
</dbReference>
<dbReference type="EMBL" id="KB933160">
    <property type="protein sequence ID" value="EON99392.1"/>
    <property type="molecule type" value="Genomic_DNA"/>
</dbReference>
<dbReference type="InterPro" id="IPR001227">
    <property type="entry name" value="Ac_transferase_dom_sf"/>
</dbReference>
<dbReference type="Pfam" id="PF18558">
    <property type="entry name" value="HTH_51"/>
    <property type="match status" value="1"/>
</dbReference>
<dbReference type="Pfam" id="PF00550">
    <property type="entry name" value="PP-binding"/>
    <property type="match status" value="1"/>
</dbReference>
<dbReference type="GO" id="GO:0031177">
    <property type="term" value="F:phosphopantetheine binding"/>
    <property type="evidence" value="ECO:0007669"/>
    <property type="project" value="InterPro"/>
</dbReference>
<dbReference type="Gene3D" id="3.40.50.720">
    <property type="entry name" value="NAD(P)-binding Rossmann-like Domain"/>
    <property type="match status" value="1"/>
</dbReference>
<evidence type="ECO:0000259" key="10">
    <source>
        <dbReference type="PROSITE" id="PS52019"/>
    </source>
</evidence>
<dbReference type="Pfam" id="PF07993">
    <property type="entry name" value="NAD_binding_4"/>
    <property type="match status" value="1"/>
</dbReference>
<evidence type="ECO:0000313" key="11">
    <source>
        <dbReference type="EMBL" id="EON99392.1"/>
    </source>
</evidence>
<dbReference type="InterPro" id="IPR041068">
    <property type="entry name" value="HTH_51"/>
</dbReference>
<dbReference type="GO" id="GO:0006633">
    <property type="term" value="P:fatty acid biosynthetic process"/>
    <property type="evidence" value="ECO:0007669"/>
    <property type="project" value="InterPro"/>
</dbReference>
<dbReference type="InterPro" id="IPR042104">
    <property type="entry name" value="PKS_dehydratase_sf"/>
</dbReference>
<reference evidence="12" key="1">
    <citation type="journal article" date="2013" name="Genome Announc.">
        <title>Draft genome sequence of the ascomycete Phaeoacremonium aleophilum strain UCR-PA7, a causal agent of the esca disease complex in grapevines.</title>
        <authorList>
            <person name="Blanco-Ulate B."/>
            <person name="Rolshausen P."/>
            <person name="Cantu D."/>
        </authorList>
    </citation>
    <scope>NUCLEOTIDE SEQUENCE [LARGE SCALE GENOMIC DNA]</scope>
    <source>
        <strain evidence="12">UCR-PA7</strain>
    </source>
</reference>
<dbReference type="SUPFAM" id="SSF47336">
    <property type="entry name" value="ACP-like"/>
    <property type="match status" value="1"/>
</dbReference>
<feature type="region of interest" description="N-terminal hotdog fold" evidence="6">
    <location>
        <begin position="1372"/>
        <end position="1509"/>
    </location>
</feature>
<protein>
    <submittedName>
        <fullName evidence="11">Putative polyketide synthase protein</fullName>
    </submittedName>
</protein>
<feature type="region of interest" description="Disordered" evidence="7">
    <location>
        <begin position="1735"/>
        <end position="1760"/>
    </location>
</feature>
<dbReference type="Proteomes" id="UP000014074">
    <property type="component" value="Unassembled WGS sequence"/>
</dbReference>
<dbReference type="GO" id="GO:0044550">
    <property type="term" value="P:secondary metabolite biosynthetic process"/>
    <property type="evidence" value="ECO:0007669"/>
    <property type="project" value="TreeGrafter"/>
</dbReference>
<evidence type="ECO:0000313" key="12">
    <source>
        <dbReference type="Proteomes" id="UP000014074"/>
    </source>
</evidence>
<dbReference type="InterPro" id="IPR014031">
    <property type="entry name" value="Ketoacyl_synth_C"/>
</dbReference>
<dbReference type="SUPFAM" id="SSF53901">
    <property type="entry name" value="Thiolase-like"/>
    <property type="match status" value="1"/>
</dbReference>
<evidence type="ECO:0000256" key="4">
    <source>
        <dbReference type="ARBA" id="ARBA00023268"/>
    </source>
</evidence>
<dbReference type="Gene3D" id="3.40.366.10">
    <property type="entry name" value="Malonyl-Coenzyme A Acyl Carrier Protein, domain 2"/>
    <property type="match status" value="2"/>
</dbReference>
<dbReference type="InterPro" id="IPR018201">
    <property type="entry name" value="Ketoacyl_synth_AS"/>
</dbReference>
<dbReference type="InterPro" id="IPR014030">
    <property type="entry name" value="Ketoacyl_synth_N"/>
</dbReference>
<dbReference type="InterPro" id="IPR036291">
    <property type="entry name" value="NAD(P)-bd_dom_sf"/>
</dbReference>
<evidence type="ECO:0000256" key="6">
    <source>
        <dbReference type="PROSITE-ProRule" id="PRU01363"/>
    </source>
</evidence>
<feature type="region of interest" description="C-terminal hotdog fold" evidence="6">
    <location>
        <begin position="1541"/>
        <end position="1692"/>
    </location>
</feature>
<dbReference type="Pfam" id="PF00698">
    <property type="entry name" value="Acyl_transf_1"/>
    <property type="match status" value="1"/>
</dbReference>
<dbReference type="InterPro" id="IPR009081">
    <property type="entry name" value="PP-bd_ACP"/>
</dbReference>
<dbReference type="PANTHER" id="PTHR43775:SF14">
    <property type="entry name" value="ITERATIVE POLYKETIDE SYNTHASE AFOE-RELATED"/>
    <property type="match status" value="1"/>
</dbReference>
<dbReference type="RefSeq" id="XP_007915823.1">
    <property type="nucleotide sequence ID" value="XM_007917632.1"/>
</dbReference>
<feature type="region of interest" description="Disordered" evidence="7">
    <location>
        <begin position="1870"/>
        <end position="1901"/>
    </location>
</feature>
<dbReference type="PROSITE" id="PS00606">
    <property type="entry name" value="KS3_1"/>
    <property type="match status" value="1"/>
</dbReference>
<dbReference type="KEGG" id="tmn:UCRPA7_5084"/>
<dbReference type="GO" id="GO:0004312">
    <property type="term" value="F:fatty acid synthase activity"/>
    <property type="evidence" value="ECO:0007669"/>
    <property type="project" value="TreeGrafter"/>
</dbReference>
<dbReference type="HOGENOM" id="CLU_000022_6_2_1"/>
<feature type="domain" description="Carrier" evidence="8">
    <location>
        <begin position="1761"/>
        <end position="1835"/>
    </location>
</feature>
<dbReference type="InterPro" id="IPR014043">
    <property type="entry name" value="Acyl_transferase_dom"/>
</dbReference>
<dbReference type="SMART" id="SM00825">
    <property type="entry name" value="PKS_KS"/>
    <property type="match status" value="1"/>
</dbReference>
<keyword evidence="12" id="KW-1185">Reference proteome</keyword>
<dbReference type="SUPFAM" id="SSF51735">
    <property type="entry name" value="NAD(P)-binding Rossmann-fold domains"/>
    <property type="match status" value="1"/>
</dbReference>
<evidence type="ECO:0000256" key="3">
    <source>
        <dbReference type="ARBA" id="ARBA00022679"/>
    </source>
</evidence>
<dbReference type="PANTHER" id="PTHR43775">
    <property type="entry name" value="FATTY ACID SYNTHASE"/>
    <property type="match status" value="1"/>
</dbReference>
<evidence type="ECO:0000259" key="9">
    <source>
        <dbReference type="PROSITE" id="PS52004"/>
    </source>
</evidence>
<dbReference type="Pfam" id="PF02801">
    <property type="entry name" value="Ketoacyl-synt_C"/>
    <property type="match status" value="1"/>
</dbReference>
<evidence type="ECO:0000256" key="1">
    <source>
        <dbReference type="ARBA" id="ARBA00022450"/>
    </source>
</evidence>
<dbReference type="PROSITE" id="PS52004">
    <property type="entry name" value="KS3_2"/>
    <property type="match status" value="1"/>
</dbReference>
<keyword evidence="3" id="KW-0808">Transferase</keyword>
<dbReference type="eggNOG" id="KOG1178">
    <property type="taxonomic scope" value="Eukaryota"/>
</dbReference>
<feature type="active site" description="Proton donor; for dehydratase activity" evidence="6">
    <location>
        <position position="1599"/>
    </location>
</feature>
<dbReference type="Gene3D" id="3.40.47.10">
    <property type="match status" value="1"/>
</dbReference>
<accession>R8BJJ9</accession>
<dbReference type="SUPFAM" id="SSF55048">
    <property type="entry name" value="Probable ACP-binding domain of malonyl-CoA ACP transacylase"/>
    <property type="match status" value="1"/>
</dbReference>
<feature type="region of interest" description="Disordered" evidence="7">
    <location>
        <begin position="402"/>
        <end position="425"/>
    </location>
</feature>
<dbReference type="SMART" id="SM00823">
    <property type="entry name" value="PKS_PP"/>
    <property type="match status" value="1"/>
</dbReference>
<dbReference type="GO" id="GO:0004315">
    <property type="term" value="F:3-oxoacyl-[acyl-carrier-protein] synthase activity"/>
    <property type="evidence" value="ECO:0007669"/>
    <property type="project" value="InterPro"/>
</dbReference>
<dbReference type="InterPro" id="IPR016035">
    <property type="entry name" value="Acyl_Trfase/lysoPLipase"/>
</dbReference>